<dbReference type="RefSeq" id="WP_131150829.1">
    <property type="nucleotide sequence ID" value="NZ_SJTG01000001.1"/>
</dbReference>
<keyword evidence="5" id="KW-1185">Reference proteome</keyword>
<evidence type="ECO:0000259" key="3">
    <source>
        <dbReference type="Pfam" id="PF01433"/>
    </source>
</evidence>
<feature type="domain" description="Peptidase M1 membrane alanine aminopeptidase" evidence="3">
    <location>
        <begin position="373"/>
        <end position="593"/>
    </location>
</feature>
<evidence type="ECO:0000313" key="4">
    <source>
        <dbReference type="EMBL" id="TCI12391.1"/>
    </source>
</evidence>
<dbReference type="GO" id="GO:0008237">
    <property type="term" value="F:metallopeptidase activity"/>
    <property type="evidence" value="ECO:0007669"/>
    <property type="project" value="InterPro"/>
</dbReference>
<dbReference type="AlphaFoldDB" id="A0A4R0YVA3"/>
<name>A0A4R0YVA3_9GAMM</name>
<comment type="caution">
    <text evidence="4">The sequence shown here is derived from an EMBL/GenBank/DDBJ whole genome shotgun (WGS) entry which is preliminary data.</text>
</comment>
<dbReference type="Pfam" id="PF01433">
    <property type="entry name" value="Peptidase_M1"/>
    <property type="match status" value="1"/>
</dbReference>
<dbReference type="Gene3D" id="1.10.390.10">
    <property type="entry name" value="Neutral Protease Domain 2"/>
    <property type="match status" value="1"/>
</dbReference>
<organism evidence="4 5">
    <name type="scientific">Dyella soli</name>
    <dbReference type="NCBI Taxonomy" id="522319"/>
    <lineage>
        <taxon>Bacteria</taxon>
        <taxon>Pseudomonadati</taxon>
        <taxon>Pseudomonadota</taxon>
        <taxon>Gammaproteobacteria</taxon>
        <taxon>Lysobacterales</taxon>
        <taxon>Rhodanobacteraceae</taxon>
        <taxon>Dyella</taxon>
    </lineage>
</organism>
<evidence type="ECO:0000256" key="2">
    <source>
        <dbReference type="SAM" id="SignalP"/>
    </source>
</evidence>
<dbReference type="EMBL" id="SJTG01000001">
    <property type="protein sequence ID" value="TCI12391.1"/>
    <property type="molecule type" value="Genomic_DNA"/>
</dbReference>
<sequence length="760" mass="84614">MGKQWGRYGCLGLVLALAASVAATAQDAATPATPASSKAPVTTTKPVVNATPPSADAAAAPVVEQDIPLAGYGAAGVKEPSSPQAWGGERTGQEATLSDRVVSYRIDAELDAARHAVTGKQQMTWRNRSDRPVRSVYLHMYLNAFKNQGSTFFTERNVLTAHGHSRGAAVLEKGQWGHIDLQRVQQGENSLKWAFVQPDGGPKSDQTVVRVDLAQPVGAGETLTLDIDFLSQLPRVVERTGWWGDFNLVAQWFPKIAVLELPGERGAKQVQWNAHEFHFNSEFYADFGSYDVRMTVPSDYTVGAVGEQQGEPVQNGGKTTYHFMQGDVHDFAWVAAKGFRTMDTTYSGPGVPKVAVRVIYPPEYEASAQPVMKATTDSLEYFSRTLGAYPYKTVTAVVPPYNASEAGGMEYPTFFTAEGYKKIDPRTADQYMIDFVTIHEFGHGYFYGLLASNEFEEPMLDEGLNEYWDQRMLRERKQPLLVPSSFLADLGIRPQMDVFVQERLGAGLKSPYDPLSQNAWIRFSSSSYGTVYSRTATAMHDLEERLGTPVLERAFKEYYKRWHFRHPSAADLRQTLIDVSGNARAVNEIFDQYVYGTAMIDDRIASIDNDEVLPLAGVFDENGTRTEVVSDDLDKKLDKQRKAWEKAHPDAKKGEGPFPWRGTVTVVRDGAQVPQLLRVTFADGSHEDVKWDDERKWARFVFEKPSKIVSAELDPDRKILLDANKLNDSRTVEAHPAAARRWTSDVTALLQAFYSFLVTL</sequence>
<proteinExistence type="predicted"/>
<feature type="region of interest" description="Disordered" evidence="1">
    <location>
        <begin position="73"/>
        <end position="94"/>
    </location>
</feature>
<feature type="compositionally biased region" description="Basic and acidic residues" evidence="1">
    <location>
        <begin position="640"/>
        <end position="655"/>
    </location>
</feature>
<evidence type="ECO:0000313" key="5">
    <source>
        <dbReference type="Proteomes" id="UP000291822"/>
    </source>
</evidence>
<accession>A0A4R0YVA3</accession>
<evidence type="ECO:0000256" key="1">
    <source>
        <dbReference type="SAM" id="MobiDB-lite"/>
    </source>
</evidence>
<feature type="region of interest" description="Disordered" evidence="1">
    <location>
        <begin position="640"/>
        <end position="659"/>
    </location>
</feature>
<feature type="signal peptide" evidence="2">
    <location>
        <begin position="1"/>
        <end position="25"/>
    </location>
</feature>
<protein>
    <submittedName>
        <fullName evidence="4">M1 family peptidase</fullName>
    </submittedName>
</protein>
<dbReference type="Proteomes" id="UP000291822">
    <property type="component" value="Unassembled WGS sequence"/>
</dbReference>
<gene>
    <name evidence="4" type="ORF">EZM97_03315</name>
</gene>
<dbReference type="GO" id="GO:0008270">
    <property type="term" value="F:zinc ion binding"/>
    <property type="evidence" value="ECO:0007669"/>
    <property type="project" value="InterPro"/>
</dbReference>
<dbReference type="InterPro" id="IPR027268">
    <property type="entry name" value="Peptidase_M4/M1_CTD_sf"/>
</dbReference>
<feature type="chain" id="PRO_5020998745" evidence="2">
    <location>
        <begin position="26"/>
        <end position="760"/>
    </location>
</feature>
<dbReference type="InterPro" id="IPR014782">
    <property type="entry name" value="Peptidase_M1_dom"/>
</dbReference>
<keyword evidence="2" id="KW-0732">Signal</keyword>
<dbReference type="SUPFAM" id="SSF55486">
    <property type="entry name" value="Metalloproteases ('zincins'), catalytic domain"/>
    <property type="match status" value="1"/>
</dbReference>
<dbReference type="CDD" id="cd09604">
    <property type="entry name" value="M1_APN_like"/>
    <property type="match status" value="1"/>
</dbReference>
<feature type="region of interest" description="Disordered" evidence="1">
    <location>
        <begin position="30"/>
        <end position="52"/>
    </location>
</feature>
<reference evidence="4 5" key="1">
    <citation type="submission" date="2019-02" db="EMBL/GenBank/DDBJ databases">
        <title>Dyella amyloliquefaciens sp. nov., isolated from forest soil.</title>
        <authorList>
            <person name="Gao Z.-H."/>
            <person name="Qiu L.-H."/>
        </authorList>
    </citation>
    <scope>NUCLEOTIDE SEQUENCE [LARGE SCALE GENOMIC DNA]</scope>
    <source>
        <strain evidence="4 5">KACC 12747</strain>
    </source>
</reference>